<proteinExistence type="predicted"/>
<gene>
    <name evidence="2" type="ORF">I3842_07G140300</name>
</gene>
<sequence>MEQPKAFLFNFCQRAHGTQTDGSNGGGRSVPSGTSDKIGTIQRRLAWPLRKDDTHKSRNGPNFFFPFFLICRFILDFESW</sequence>
<evidence type="ECO:0000313" key="3">
    <source>
        <dbReference type="Proteomes" id="UP000811246"/>
    </source>
</evidence>
<accession>A0A922EMG8</accession>
<reference evidence="2" key="1">
    <citation type="submission" date="2021-01" db="EMBL/GenBank/DDBJ databases">
        <authorList>
            <person name="Lovell J.T."/>
            <person name="Bentley N."/>
            <person name="Bhattarai G."/>
            <person name="Jenkins J.W."/>
            <person name="Sreedasyam A."/>
            <person name="Alarcon Y."/>
            <person name="Bock C."/>
            <person name="Boston L."/>
            <person name="Carlson J."/>
            <person name="Cervantes K."/>
            <person name="Clermont K."/>
            <person name="Krom N."/>
            <person name="Kubenka K."/>
            <person name="Mamidi S."/>
            <person name="Mattison C."/>
            <person name="Monteros M."/>
            <person name="Pisani C."/>
            <person name="Plott C."/>
            <person name="Rajasekar S."/>
            <person name="Rhein H.S."/>
            <person name="Rohla C."/>
            <person name="Song M."/>
            <person name="Hilaire R.S."/>
            <person name="Shu S."/>
            <person name="Wells L."/>
            <person name="Wang X."/>
            <person name="Webber J."/>
            <person name="Heerema R.J."/>
            <person name="Klein P."/>
            <person name="Conner P."/>
            <person name="Grauke L."/>
            <person name="Grimwood J."/>
            <person name="Schmutz J."/>
            <person name="Randall J.J."/>
        </authorList>
    </citation>
    <scope>NUCLEOTIDE SEQUENCE</scope>
    <source>
        <tissue evidence="2">Leaf</tissue>
    </source>
</reference>
<feature type="region of interest" description="Disordered" evidence="1">
    <location>
        <begin position="17"/>
        <end position="38"/>
    </location>
</feature>
<name>A0A922EMG8_CARIL</name>
<dbReference type="Proteomes" id="UP000811246">
    <property type="component" value="Chromosome 7"/>
</dbReference>
<evidence type="ECO:0000313" key="2">
    <source>
        <dbReference type="EMBL" id="KAG6704598.1"/>
    </source>
</evidence>
<dbReference type="AlphaFoldDB" id="A0A922EMG8"/>
<dbReference type="EMBL" id="CM031831">
    <property type="protein sequence ID" value="KAG6704598.1"/>
    <property type="molecule type" value="Genomic_DNA"/>
</dbReference>
<evidence type="ECO:0000256" key="1">
    <source>
        <dbReference type="SAM" id="MobiDB-lite"/>
    </source>
</evidence>
<organism evidence="2 3">
    <name type="scientific">Carya illinoinensis</name>
    <name type="common">Pecan</name>
    <dbReference type="NCBI Taxonomy" id="32201"/>
    <lineage>
        <taxon>Eukaryota</taxon>
        <taxon>Viridiplantae</taxon>
        <taxon>Streptophyta</taxon>
        <taxon>Embryophyta</taxon>
        <taxon>Tracheophyta</taxon>
        <taxon>Spermatophyta</taxon>
        <taxon>Magnoliopsida</taxon>
        <taxon>eudicotyledons</taxon>
        <taxon>Gunneridae</taxon>
        <taxon>Pentapetalae</taxon>
        <taxon>rosids</taxon>
        <taxon>fabids</taxon>
        <taxon>Fagales</taxon>
        <taxon>Juglandaceae</taxon>
        <taxon>Carya</taxon>
    </lineage>
</organism>
<protein>
    <submittedName>
        <fullName evidence="2">Uncharacterized protein</fullName>
    </submittedName>
</protein>
<comment type="caution">
    <text evidence="2">The sequence shown here is derived from an EMBL/GenBank/DDBJ whole genome shotgun (WGS) entry which is preliminary data.</text>
</comment>